<evidence type="ECO:0000313" key="1">
    <source>
        <dbReference type="EMBL" id="DAG04058.1"/>
    </source>
</evidence>
<accession>A0A8S5VBA8</accession>
<name>A0A8S5VBA8_9CAUD</name>
<organism evidence="1">
    <name type="scientific">Myoviridae sp. ctbEa13</name>
    <dbReference type="NCBI Taxonomy" id="2825136"/>
    <lineage>
        <taxon>Viruses</taxon>
        <taxon>Duplodnaviria</taxon>
        <taxon>Heunggongvirae</taxon>
        <taxon>Uroviricota</taxon>
        <taxon>Caudoviricetes</taxon>
    </lineage>
</organism>
<proteinExistence type="predicted"/>
<protein>
    <submittedName>
        <fullName evidence="1">Uncharacterized protein</fullName>
    </submittedName>
</protein>
<dbReference type="EMBL" id="BK016237">
    <property type="protein sequence ID" value="DAG04058.1"/>
    <property type="molecule type" value="Genomic_DNA"/>
</dbReference>
<reference evidence="1" key="1">
    <citation type="journal article" date="2021" name="Proc. Natl. Acad. Sci. U.S.A.">
        <title>A Catalog of Tens of Thousands of Viruses from Human Metagenomes Reveals Hidden Associations with Chronic Diseases.</title>
        <authorList>
            <person name="Tisza M.J."/>
            <person name="Buck C.B."/>
        </authorList>
    </citation>
    <scope>NUCLEOTIDE SEQUENCE</scope>
    <source>
        <strain evidence="1">CtbEa13</strain>
    </source>
</reference>
<sequence>MIKKDFKYGRKAKLRDFRGALVCGTSRTMWKILQQSDVFVVDFHDPKPGRRYATVDFVCRLENGAFSDQVWTCDTRMITTEEHWLREQRGHYRSGGNM</sequence>